<reference evidence="1 2" key="1">
    <citation type="submission" date="2023-01" db="EMBL/GenBank/DDBJ databases">
        <authorList>
            <person name="Whitehead M."/>
        </authorList>
    </citation>
    <scope>NUCLEOTIDE SEQUENCE [LARGE SCALE GENOMIC DNA]</scope>
</reference>
<protein>
    <submittedName>
        <fullName evidence="1">Uncharacterized protein</fullName>
    </submittedName>
</protein>
<gene>
    <name evidence="1" type="ORF">MEUPH1_LOCUS15227</name>
</gene>
<dbReference type="AlphaFoldDB" id="A0AAV0WVA2"/>
<sequence length="134" mass="15178">MGSSVTVGHMFKLKHLTREYGAHSHGTLGRLSVAGTVPDIDVYMVYVMCHSYKLALVKALCRRSPDYDFVKSVLKKLIYTEVEVIPLQFVIPRSHQSMHVNCHCACISCRIGILILFFFRSNWTFVGNLEDLLG</sequence>
<name>A0AAV0WVA2_9HEMI</name>
<evidence type="ECO:0000313" key="1">
    <source>
        <dbReference type="EMBL" id="CAI6359860.1"/>
    </source>
</evidence>
<dbReference type="Proteomes" id="UP001160148">
    <property type="component" value="Unassembled WGS sequence"/>
</dbReference>
<organism evidence="1 2">
    <name type="scientific">Macrosiphum euphorbiae</name>
    <name type="common">potato aphid</name>
    <dbReference type="NCBI Taxonomy" id="13131"/>
    <lineage>
        <taxon>Eukaryota</taxon>
        <taxon>Metazoa</taxon>
        <taxon>Ecdysozoa</taxon>
        <taxon>Arthropoda</taxon>
        <taxon>Hexapoda</taxon>
        <taxon>Insecta</taxon>
        <taxon>Pterygota</taxon>
        <taxon>Neoptera</taxon>
        <taxon>Paraneoptera</taxon>
        <taxon>Hemiptera</taxon>
        <taxon>Sternorrhyncha</taxon>
        <taxon>Aphidomorpha</taxon>
        <taxon>Aphidoidea</taxon>
        <taxon>Aphididae</taxon>
        <taxon>Macrosiphini</taxon>
        <taxon>Macrosiphum</taxon>
    </lineage>
</organism>
<proteinExistence type="predicted"/>
<dbReference type="EMBL" id="CARXXK010000002">
    <property type="protein sequence ID" value="CAI6359860.1"/>
    <property type="molecule type" value="Genomic_DNA"/>
</dbReference>
<accession>A0AAV0WVA2</accession>
<keyword evidence="2" id="KW-1185">Reference proteome</keyword>
<comment type="caution">
    <text evidence="1">The sequence shown here is derived from an EMBL/GenBank/DDBJ whole genome shotgun (WGS) entry which is preliminary data.</text>
</comment>
<evidence type="ECO:0000313" key="2">
    <source>
        <dbReference type="Proteomes" id="UP001160148"/>
    </source>
</evidence>